<evidence type="ECO:0000256" key="1">
    <source>
        <dbReference type="ARBA" id="ARBA00022553"/>
    </source>
</evidence>
<dbReference type="Pfam" id="PF00196">
    <property type="entry name" value="GerE"/>
    <property type="match status" value="1"/>
</dbReference>
<dbReference type="PANTHER" id="PTHR43214:SF43">
    <property type="entry name" value="TWO-COMPONENT RESPONSE REGULATOR"/>
    <property type="match status" value="1"/>
</dbReference>
<feature type="domain" description="Response regulatory" evidence="5">
    <location>
        <begin position="6"/>
        <end position="120"/>
    </location>
</feature>
<dbReference type="PROSITE" id="PS00622">
    <property type="entry name" value="HTH_LUXR_1"/>
    <property type="match status" value="1"/>
</dbReference>
<keyword evidence="7" id="KW-1185">Reference proteome</keyword>
<reference evidence="6 7" key="2">
    <citation type="submission" date="2019-09" db="EMBL/GenBank/DDBJ databases">
        <authorList>
            <person name="Jin C."/>
        </authorList>
    </citation>
    <scope>NUCLEOTIDE SEQUENCE [LARGE SCALE GENOMIC DNA]</scope>
    <source>
        <strain evidence="6 7">BN130099</strain>
    </source>
</reference>
<evidence type="ECO:0000259" key="4">
    <source>
        <dbReference type="PROSITE" id="PS50043"/>
    </source>
</evidence>
<dbReference type="CDD" id="cd17535">
    <property type="entry name" value="REC_NarL-like"/>
    <property type="match status" value="1"/>
</dbReference>
<organism evidence="6 7">
    <name type="scientific">Nocardioides humilatus</name>
    <dbReference type="NCBI Taxonomy" id="2607660"/>
    <lineage>
        <taxon>Bacteria</taxon>
        <taxon>Bacillati</taxon>
        <taxon>Actinomycetota</taxon>
        <taxon>Actinomycetes</taxon>
        <taxon>Propionibacteriales</taxon>
        <taxon>Nocardioidaceae</taxon>
        <taxon>Nocardioides</taxon>
    </lineage>
</organism>
<dbReference type="Pfam" id="PF00072">
    <property type="entry name" value="Response_reg"/>
    <property type="match status" value="1"/>
</dbReference>
<feature type="modified residue" description="4-aspartylphosphate" evidence="3">
    <location>
        <position position="56"/>
    </location>
</feature>
<evidence type="ECO:0000259" key="5">
    <source>
        <dbReference type="PROSITE" id="PS50110"/>
    </source>
</evidence>
<dbReference type="PROSITE" id="PS50110">
    <property type="entry name" value="RESPONSE_REGULATORY"/>
    <property type="match status" value="1"/>
</dbReference>
<reference evidence="6 7" key="1">
    <citation type="submission" date="2019-09" db="EMBL/GenBank/DDBJ databases">
        <title>Nocardioides panacisoli sp. nov., isolated from the soil of a ginseng field.</title>
        <authorList>
            <person name="Cho C."/>
        </authorList>
    </citation>
    <scope>NUCLEOTIDE SEQUENCE [LARGE SCALE GENOMIC DNA]</scope>
    <source>
        <strain evidence="6 7">BN130099</strain>
    </source>
</reference>
<dbReference type="GO" id="GO:0006355">
    <property type="term" value="P:regulation of DNA-templated transcription"/>
    <property type="evidence" value="ECO:0007669"/>
    <property type="project" value="InterPro"/>
</dbReference>
<dbReference type="SMART" id="SM00448">
    <property type="entry name" value="REC"/>
    <property type="match status" value="1"/>
</dbReference>
<dbReference type="PRINTS" id="PR00038">
    <property type="entry name" value="HTHLUXR"/>
</dbReference>
<keyword evidence="1 3" id="KW-0597">Phosphoprotein</keyword>
<dbReference type="RefSeq" id="WP_149727918.1">
    <property type="nucleotide sequence ID" value="NZ_VUJV01000003.1"/>
</dbReference>
<dbReference type="InterPro" id="IPR016032">
    <property type="entry name" value="Sig_transdc_resp-reg_C-effctor"/>
</dbReference>
<dbReference type="Gene3D" id="3.40.50.2300">
    <property type="match status" value="1"/>
</dbReference>
<dbReference type="InterPro" id="IPR039420">
    <property type="entry name" value="WalR-like"/>
</dbReference>
<accession>A0A5B1LFX7</accession>
<dbReference type="InterPro" id="IPR001789">
    <property type="entry name" value="Sig_transdc_resp-reg_receiver"/>
</dbReference>
<dbReference type="PROSITE" id="PS50043">
    <property type="entry name" value="HTH_LUXR_2"/>
    <property type="match status" value="1"/>
</dbReference>
<sequence length="215" mass="23083">MSEQVRVLVAEADEAARAAIVVALEGNGCVVCGVAGSADDAVEIAVAQRPDVVLIDVDLPGRGISVARELARRLPNAALVMWAEDLDDDVLFDSLRAGASGYLLKETDLARLGDALRGVINGEAAIPRRLVRRMAEEFRSPSLPRYVQSSPAASKLTAREWQVMELLGAGLTTDQVARRLFLSRSTVRVHVSSALKKLRVTDRDAAIALLKGQSE</sequence>
<dbReference type="PANTHER" id="PTHR43214">
    <property type="entry name" value="TWO-COMPONENT RESPONSE REGULATOR"/>
    <property type="match status" value="1"/>
</dbReference>
<gene>
    <name evidence="6" type="ORF">F0U44_08745</name>
</gene>
<dbReference type="InterPro" id="IPR058245">
    <property type="entry name" value="NreC/VraR/RcsB-like_REC"/>
</dbReference>
<proteinExistence type="predicted"/>
<evidence type="ECO:0000256" key="3">
    <source>
        <dbReference type="PROSITE-ProRule" id="PRU00169"/>
    </source>
</evidence>
<protein>
    <submittedName>
        <fullName evidence="6">Response regulator transcription factor</fullName>
    </submittedName>
</protein>
<keyword evidence="2" id="KW-0238">DNA-binding</keyword>
<dbReference type="SUPFAM" id="SSF46894">
    <property type="entry name" value="C-terminal effector domain of the bipartite response regulators"/>
    <property type="match status" value="1"/>
</dbReference>
<dbReference type="EMBL" id="VUJV01000003">
    <property type="protein sequence ID" value="KAA1418579.1"/>
    <property type="molecule type" value="Genomic_DNA"/>
</dbReference>
<feature type="domain" description="HTH luxR-type" evidence="4">
    <location>
        <begin position="149"/>
        <end position="214"/>
    </location>
</feature>
<dbReference type="GO" id="GO:0000160">
    <property type="term" value="P:phosphorelay signal transduction system"/>
    <property type="evidence" value="ECO:0007669"/>
    <property type="project" value="InterPro"/>
</dbReference>
<evidence type="ECO:0000256" key="2">
    <source>
        <dbReference type="ARBA" id="ARBA00023125"/>
    </source>
</evidence>
<dbReference type="SMART" id="SM00421">
    <property type="entry name" value="HTH_LUXR"/>
    <property type="match status" value="1"/>
</dbReference>
<comment type="caution">
    <text evidence="6">The sequence shown here is derived from an EMBL/GenBank/DDBJ whole genome shotgun (WGS) entry which is preliminary data.</text>
</comment>
<evidence type="ECO:0000313" key="6">
    <source>
        <dbReference type="EMBL" id="KAA1418579.1"/>
    </source>
</evidence>
<dbReference type="CDD" id="cd06170">
    <property type="entry name" value="LuxR_C_like"/>
    <property type="match status" value="1"/>
</dbReference>
<dbReference type="GO" id="GO:0003677">
    <property type="term" value="F:DNA binding"/>
    <property type="evidence" value="ECO:0007669"/>
    <property type="project" value="UniProtKB-KW"/>
</dbReference>
<evidence type="ECO:0000313" key="7">
    <source>
        <dbReference type="Proteomes" id="UP000325003"/>
    </source>
</evidence>
<dbReference type="SUPFAM" id="SSF52172">
    <property type="entry name" value="CheY-like"/>
    <property type="match status" value="1"/>
</dbReference>
<dbReference type="Proteomes" id="UP000325003">
    <property type="component" value="Unassembled WGS sequence"/>
</dbReference>
<dbReference type="AlphaFoldDB" id="A0A5B1LFX7"/>
<dbReference type="InterPro" id="IPR000792">
    <property type="entry name" value="Tscrpt_reg_LuxR_C"/>
</dbReference>
<name>A0A5B1LFX7_9ACTN</name>
<dbReference type="InterPro" id="IPR011006">
    <property type="entry name" value="CheY-like_superfamily"/>
</dbReference>